<reference evidence="3 4" key="1">
    <citation type="submission" date="2015-06" db="EMBL/GenBank/DDBJ databases">
        <title>Draft genome sequence of the purine-degrading Clostridium cylindrosporum HC-1 (DSM 605).</title>
        <authorList>
            <person name="Poehlein A."/>
            <person name="Schiel-Bengelsdorf B."/>
            <person name="Bengelsdorf F."/>
            <person name="Daniel R."/>
            <person name="Duerre P."/>
        </authorList>
    </citation>
    <scope>NUCLEOTIDE SEQUENCE [LARGE SCALE GENOMIC DNA]</scope>
    <source>
        <strain evidence="3 4">DSM 605</strain>
    </source>
</reference>
<comment type="caution">
    <text evidence="3">The sequence shown here is derived from an EMBL/GenBank/DDBJ whole genome shotgun (WGS) entry which is preliminary data.</text>
</comment>
<dbReference type="Pfam" id="PF05636">
    <property type="entry name" value="HIGH_NTase1"/>
    <property type="match status" value="1"/>
</dbReference>
<dbReference type="EC" id="6.3.4.-" evidence="2"/>
<sequence length="404" mass="45874">MKVCGIIVEYNPMHNGHIYHIKKAKDTTSCSHLIAVMSGNFVQRGEPGIVNKWTRAEMALNQGVDLVIELPFINSISSAEGFCYSSVKILDSLNIVDNICFGSEEGSLESLKFIAKILVNEPLEYKNILTKYLDAGISFPSARQYALNEYIKDYTHNLKDLNFISYSNNILSVEYLKALLKLNSRIEPVTIERINNSYKEINLTGEISSATSIRNNILNIHDIKNAMPYENFDLLSKDFEKGLGPVSLNSFSDIIMYKLRECTVDYLESLVDVSEGLENKIKKASENFSDVVSLINEVSGKRYPKTRIQRILLYALFGITRDVYKNYFEPTYVRVLGFNEKGREILSKIKKTSSLPIISMPNSKDIDSLKYDILSSDIYSLAYSNIDFKTSKKDLKTPPIYIKN</sequence>
<feature type="binding site" evidence="2">
    <location>
        <position position="102"/>
    </location>
    <ligand>
        <name>ATP</name>
        <dbReference type="ChEBI" id="CHEBI:30616"/>
    </ligand>
</feature>
<dbReference type="AlphaFoldDB" id="A0A0J8G126"/>
<dbReference type="RefSeq" id="WP_048570905.1">
    <property type="nucleotide sequence ID" value="NZ_LFVU01000027.1"/>
</dbReference>
<keyword evidence="1 2" id="KW-0819">tRNA processing</keyword>
<comment type="similarity">
    <text evidence="2">Belongs to the TmcAL family.</text>
</comment>
<comment type="catalytic activity">
    <reaction evidence="2">
        <text>cytidine(34) in elongator tRNA(Met) + acetate + ATP = N(4)-acetylcytidine(34) in elongator tRNA(Met) + AMP + diphosphate</text>
        <dbReference type="Rhea" id="RHEA:58144"/>
        <dbReference type="Rhea" id="RHEA-COMP:10693"/>
        <dbReference type="Rhea" id="RHEA-COMP:10694"/>
        <dbReference type="ChEBI" id="CHEBI:30089"/>
        <dbReference type="ChEBI" id="CHEBI:30616"/>
        <dbReference type="ChEBI" id="CHEBI:33019"/>
        <dbReference type="ChEBI" id="CHEBI:74900"/>
        <dbReference type="ChEBI" id="CHEBI:82748"/>
        <dbReference type="ChEBI" id="CHEBI:456215"/>
    </reaction>
</comment>
<dbReference type="Gene3D" id="3.40.50.620">
    <property type="entry name" value="HUPs"/>
    <property type="match status" value="1"/>
</dbReference>
<evidence type="ECO:0000313" key="3">
    <source>
        <dbReference type="EMBL" id="KMT21471.1"/>
    </source>
</evidence>
<keyword evidence="2" id="KW-0820">tRNA-binding</keyword>
<dbReference type="STRING" id="1121307.CLCY_2c02310"/>
<keyword evidence="2" id="KW-0547">Nucleotide-binding</keyword>
<keyword evidence="2" id="KW-0963">Cytoplasm</keyword>
<dbReference type="HAMAP" id="MF_01539">
    <property type="entry name" value="TmcAL"/>
    <property type="match status" value="1"/>
</dbReference>
<dbReference type="PANTHER" id="PTHR37825">
    <property type="entry name" value="TRNA(MET) CYTIDINE ACETATE LIGASE"/>
    <property type="match status" value="1"/>
</dbReference>
<dbReference type="GO" id="GO:0016879">
    <property type="term" value="F:ligase activity, forming carbon-nitrogen bonds"/>
    <property type="evidence" value="ECO:0007669"/>
    <property type="project" value="UniProtKB-UniRule"/>
</dbReference>
<keyword evidence="2" id="KW-0067">ATP-binding</keyword>
<comment type="subcellular location">
    <subcellularLocation>
        <location evidence="2">Cytoplasm</location>
    </subcellularLocation>
</comment>
<dbReference type="GO" id="GO:0006400">
    <property type="term" value="P:tRNA modification"/>
    <property type="evidence" value="ECO:0007669"/>
    <property type="project" value="UniProtKB-UniRule"/>
</dbReference>
<dbReference type="Proteomes" id="UP000036756">
    <property type="component" value="Unassembled WGS sequence"/>
</dbReference>
<evidence type="ECO:0000256" key="2">
    <source>
        <dbReference type="HAMAP-Rule" id="MF_01539"/>
    </source>
</evidence>
<feature type="binding site" evidence="2">
    <location>
        <position position="168"/>
    </location>
    <ligand>
        <name>ATP</name>
        <dbReference type="ChEBI" id="CHEBI:30616"/>
    </ligand>
</feature>
<name>A0A0J8G126_CLOCY</name>
<dbReference type="PATRIC" id="fig|1121307.3.peg.1088"/>
<proteinExistence type="inferred from homology"/>
<dbReference type="PANTHER" id="PTHR37825:SF1">
    <property type="entry name" value="TRNA(MET) CYTIDINE ACETATE LIGASE"/>
    <property type="match status" value="1"/>
</dbReference>
<keyword evidence="2" id="KW-0694">RNA-binding</keyword>
<dbReference type="GO" id="GO:0000049">
    <property type="term" value="F:tRNA binding"/>
    <property type="evidence" value="ECO:0007669"/>
    <property type="project" value="UniProtKB-KW"/>
</dbReference>
<dbReference type="EMBL" id="LFVU01000027">
    <property type="protein sequence ID" value="KMT21471.1"/>
    <property type="molecule type" value="Genomic_DNA"/>
</dbReference>
<gene>
    <name evidence="2" type="primary">tmcAL</name>
    <name evidence="3" type="ORF">CLCY_2c02310</name>
</gene>
<protein>
    <recommendedName>
        <fullName evidence="2">tRNA(Met) cytidine acetate ligase</fullName>
        <ecNumber evidence="2">6.3.4.-</ecNumber>
    </recommendedName>
</protein>
<dbReference type="OrthoDB" id="9769796at2"/>
<organism evidence="3 4">
    <name type="scientific">Clostridium cylindrosporum DSM 605</name>
    <dbReference type="NCBI Taxonomy" id="1121307"/>
    <lineage>
        <taxon>Bacteria</taxon>
        <taxon>Bacillati</taxon>
        <taxon>Bacillota</taxon>
        <taxon>Clostridia</taxon>
        <taxon>Eubacteriales</taxon>
        <taxon>Clostridiaceae</taxon>
        <taxon>Clostridium</taxon>
    </lineage>
</organism>
<keyword evidence="4" id="KW-1185">Reference proteome</keyword>
<dbReference type="GO" id="GO:0005524">
    <property type="term" value="F:ATP binding"/>
    <property type="evidence" value="ECO:0007669"/>
    <property type="project" value="UniProtKB-KW"/>
</dbReference>
<evidence type="ECO:0000313" key="4">
    <source>
        <dbReference type="Proteomes" id="UP000036756"/>
    </source>
</evidence>
<evidence type="ECO:0000256" key="1">
    <source>
        <dbReference type="ARBA" id="ARBA00022694"/>
    </source>
</evidence>
<dbReference type="GO" id="GO:0005737">
    <property type="term" value="C:cytoplasm"/>
    <property type="evidence" value="ECO:0007669"/>
    <property type="project" value="UniProtKB-SubCell"/>
</dbReference>
<keyword evidence="2" id="KW-0436">Ligase</keyword>
<accession>A0A0J8G126</accession>
<dbReference type="NCBIfam" id="NF010191">
    <property type="entry name" value="PRK13670.1"/>
    <property type="match status" value="1"/>
</dbReference>
<dbReference type="SUPFAM" id="SSF52374">
    <property type="entry name" value="Nucleotidylyl transferase"/>
    <property type="match status" value="1"/>
</dbReference>
<feature type="binding site" evidence="2">
    <location>
        <begin position="193"/>
        <end position="194"/>
    </location>
    <ligand>
        <name>ATP</name>
        <dbReference type="ChEBI" id="CHEBI:30616"/>
    </ligand>
</feature>
<dbReference type="InterPro" id="IPR008513">
    <property type="entry name" value="tRNA(Met)_cyd_acetate_ligase"/>
</dbReference>
<comment type="function">
    <text evidence="2">Catalyzes the formation of N(4)-acetylcytidine (ac(4)C) at the wobble position of elongator tRNA(Met), using acetate and ATP as substrates. First activates an acetate ion to form acetyladenylate (Ac-AMP) and then transfers the acetyl group to tRNA to form ac(4)C34.</text>
</comment>
<dbReference type="InterPro" id="IPR014729">
    <property type="entry name" value="Rossmann-like_a/b/a_fold"/>
</dbReference>
<feature type="binding site" evidence="2">
    <location>
        <begin position="7"/>
        <end position="20"/>
    </location>
    <ligand>
        <name>ATP</name>
        <dbReference type="ChEBI" id="CHEBI:30616"/>
    </ligand>
</feature>